<dbReference type="SUPFAM" id="SSF49723">
    <property type="entry name" value="Lipase/lipooxygenase domain (PLAT/LH2 domain)"/>
    <property type="match status" value="1"/>
</dbReference>
<evidence type="ECO:0000256" key="1">
    <source>
        <dbReference type="ARBA" id="ARBA00004138"/>
    </source>
</evidence>
<feature type="domain" description="PLAT" evidence="14">
    <location>
        <begin position="2157"/>
        <end position="2271"/>
    </location>
</feature>
<keyword evidence="10" id="KW-0966">Cell projection</keyword>
<evidence type="ECO:0000259" key="14">
    <source>
        <dbReference type="PROSITE" id="PS50095"/>
    </source>
</evidence>
<dbReference type="PANTHER" id="PTHR46730">
    <property type="entry name" value="POLYCYSTIN-1"/>
    <property type="match status" value="1"/>
</dbReference>
<keyword evidence="8" id="KW-0969">Cilium</keyword>
<dbReference type="GO" id="GO:0006816">
    <property type="term" value="P:calcium ion transport"/>
    <property type="evidence" value="ECO:0007669"/>
    <property type="project" value="TreeGrafter"/>
</dbReference>
<dbReference type="Proteomes" id="UP000694388">
    <property type="component" value="Unplaced"/>
</dbReference>
<comment type="similarity">
    <text evidence="3">Belongs to the polycystin family.</text>
</comment>
<dbReference type="Gene3D" id="2.60.40.10">
    <property type="entry name" value="Immunoglobulins"/>
    <property type="match status" value="6"/>
</dbReference>
<dbReference type="PANTHER" id="PTHR46730:SF1">
    <property type="entry name" value="PLAT DOMAIN-CONTAINING PROTEIN"/>
    <property type="match status" value="1"/>
</dbReference>
<feature type="domain" description="PKD" evidence="13">
    <location>
        <begin position="203"/>
        <end position="250"/>
    </location>
</feature>
<dbReference type="SMART" id="SM00034">
    <property type="entry name" value="CLECT"/>
    <property type="match status" value="1"/>
</dbReference>
<dbReference type="Pfam" id="PF18911">
    <property type="entry name" value="PKD_4"/>
    <property type="match status" value="1"/>
</dbReference>
<dbReference type="InterPro" id="IPR035986">
    <property type="entry name" value="PKD_dom_sf"/>
</dbReference>
<name>A0A8C4R352_EPTBU</name>
<keyword evidence="5 12" id="KW-0812">Transmembrane</keyword>
<dbReference type="InterPro" id="IPR001304">
    <property type="entry name" value="C-type_lectin-like"/>
</dbReference>
<reference evidence="16" key="1">
    <citation type="submission" date="2025-08" db="UniProtKB">
        <authorList>
            <consortium name="Ensembl"/>
        </authorList>
    </citation>
    <scope>IDENTIFICATION</scope>
</reference>
<feature type="transmembrane region" description="Helical" evidence="12">
    <location>
        <begin position="2319"/>
        <end position="2339"/>
    </location>
</feature>
<dbReference type="GeneTree" id="ENSGT00940000158702"/>
<evidence type="ECO:0000256" key="5">
    <source>
        <dbReference type="ARBA" id="ARBA00022692"/>
    </source>
</evidence>
<evidence type="ECO:0000313" key="17">
    <source>
        <dbReference type="Proteomes" id="UP000694388"/>
    </source>
</evidence>
<feature type="domain" description="PKD" evidence="13">
    <location>
        <begin position="526"/>
        <end position="582"/>
    </location>
</feature>
<comment type="subcellular location">
    <subcellularLocation>
        <location evidence="2">Cell membrane</location>
        <topology evidence="2">Multi-pass membrane protein</topology>
    </subcellularLocation>
    <subcellularLocation>
        <location evidence="1">Cell projection</location>
        <location evidence="1">Cilium</location>
    </subcellularLocation>
</comment>
<dbReference type="CDD" id="cd00037">
    <property type="entry name" value="CLECT"/>
    <property type="match status" value="1"/>
</dbReference>
<dbReference type="InterPro" id="IPR001024">
    <property type="entry name" value="PLAT/LH2_dom"/>
</dbReference>
<feature type="domain" description="PKD" evidence="13">
    <location>
        <begin position="775"/>
        <end position="847"/>
    </location>
</feature>
<evidence type="ECO:0000259" key="13">
    <source>
        <dbReference type="PROSITE" id="PS50093"/>
    </source>
</evidence>
<evidence type="ECO:0000259" key="15">
    <source>
        <dbReference type="PROSITE" id="PS51111"/>
    </source>
</evidence>
<feature type="transmembrane region" description="Helical" evidence="12">
    <location>
        <begin position="2373"/>
        <end position="2398"/>
    </location>
</feature>
<feature type="domain" description="PKD" evidence="13">
    <location>
        <begin position="1384"/>
        <end position="1441"/>
    </location>
</feature>
<keyword evidence="17" id="KW-1185">Reference proteome</keyword>
<keyword evidence="6" id="KW-0677">Repeat</keyword>
<dbReference type="Ensembl" id="ENSEBUT00000025047.1">
    <property type="protein sequence ID" value="ENSEBUP00000024471.1"/>
    <property type="gene ID" value="ENSEBUG00000015057.1"/>
</dbReference>
<dbReference type="PROSITE" id="PS51111">
    <property type="entry name" value="REJ"/>
    <property type="match status" value="1"/>
</dbReference>
<evidence type="ECO:0000256" key="2">
    <source>
        <dbReference type="ARBA" id="ARBA00004651"/>
    </source>
</evidence>
<dbReference type="SUPFAM" id="SSF49299">
    <property type="entry name" value="PKD domain"/>
    <property type="match status" value="10"/>
</dbReference>
<dbReference type="InterPro" id="IPR014010">
    <property type="entry name" value="REJ_dom"/>
</dbReference>
<comment type="caution">
    <text evidence="11">Lacks conserved residue(s) required for the propagation of feature annotation.</text>
</comment>
<dbReference type="InterPro" id="IPR013783">
    <property type="entry name" value="Ig-like_fold"/>
</dbReference>
<dbReference type="SMART" id="SM00303">
    <property type="entry name" value="GPS"/>
    <property type="match status" value="1"/>
</dbReference>
<dbReference type="PROSITE" id="PS50093">
    <property type="entry name" value="PKD"/>
    <property type="match status" value="8"/>
</dbReference>
<dbReference type="CDD" id="cd00146">
    <property type="entry name" value="PKD"/>
    <property type="match status" value="5"/>
</dbReference>
<keyword evidence="7 12" id="KW-1133">Transmembrane helix</keyword>
<feature type="domain" description="PKD" evidence="13">
    <location>
        <begin position="707"/>
        <end position="756"/>
    </location>
</feature>
<dbReference type="GO" id="GO:0005261">
    <property type="term" value="F:monoatomic cation channel activity"/>
    <property type="evidence" value="ECO:0007669"/>
    <property type="project" value="TreeGrafter"/>
</dbReference>
<evidence type="ECO:0000256" key="12">
    <source>
        <dbReference type="SAM" id="Phobius"/>
    </source>
</evidence>
<dbReference type="Gene3D" id="2.60.60.20">
    <property type="entry name" value="PLAT/LH2 domain"/>
    <property type="match status" value="1"/>
</dbReference>
<feature type="transmembrane region" description="Helical" evidence="12">
    <location>
        <begin position="2404"/>
        <end position="2422"/>
    </location>
</feature>
<feature type="transmembrane region" description="Helical" evidence="12">
    <location>
        <begin position="2114"/>
        <end position="2135"/>
    </location>
</feature>
<dbReference type="GO" id="GO:0005886">
    <property type="term" value="C:plasma membrane"/>
    <property type="evidence" value="ECO:0007669"/>
    <property type="project" value="UniProtKB-SubCell"/>
</dbReference>
<protein>
    <submittedName>
        <fullName evidence="16">Uncharacterized protein</fullName>
    </submittedName>
</protein>
<dbReference type="InterPro" id="IPR000203">
    <property type="entry name" value="GPS"/>
</dbReference>
<keyword evidence="4" id="KW-1003">Cell membrane</keyword>
<evidence type="ECO:0000313" key="16">
    <source>
        <dbReference type="Ensembl" id="ENSEBUP00000024471.1"/>
    </source>
</evidence>
<evidence type="ECO:0000256" key="3">
    <source>
        <dbReference type="ARBA" id="ARBA00007200"/>
    </source>
</evidence>
<dbReference type="InterPro" id="IPR000601">
    <property type="entry name" value="PKD_dom"/>
</dbReference>
<organism evidence="16 17">
    <name type="scientific">Eptatretus burgeri</name>
    <name type="common">Inshore hagfish</name>
    <dbReference type="NCBI Taxonomy" id="7764"/>
    <lineage>
        <taxon>Eukaryota</taxon>
        <taxon>Metazoa</taxon>
        <taxon>Chordata</taxon>
        <taxon>Craniata</taxon>
        <taxon>Vertebrata</taxon>
        <taxon>Cyclostomata</taxon>
        <taxon>Myxini</taxon>
        <taxon>Myxiniformes</taxon>
        <taxon>Myxinidae</taxon>
        <taxon>Eptatretinae</taxon>
        <taxon>Eptatretus</taxon>
    </lineage>
</organism>
<proteinExistence type="inferred from homology"/>
<evidence type="ECO:0000256" key="7">
    <source>
        <dbReference type="ARBA" id="ARBA00022989"/>
    </source>
</evidence>
<evidence type="ECO:0000256" key="10">
    <source>
        <dbReference type="ARBA" id="ARBA00023273"/>
    </source>
</evidence>
<evidence type="ECO:0000256" key="9">
    <source>
        <dbReference type="ARBA" id="ARBA00023136"/>
    </source>
</evidence>
<evidence type="ECO:0000256" key="4">
    <source>
        <dbReference type="ARBA" id="ARBA00022475"/>
    </source>
</evidence>
<dbReference type="InterPro" id="IPR036392">
    <property type="entry name" value="PLAT/LH2_dom_sf"/>
</dbReference>
<dbReference type="InterPro" id="IPR016186">
    <property type="entry name" value="C-type_lectin-like/link_sf"/>
</dbReference>
<feature type="domain" description="PKD" evidence="13">
    <location>
        <begin position="1019"/>
        <end position="1106"/>
    </location>
</feature>
<dbReference type="SMART" id="SM00089">
    <property type="entry name" value="PKD"/>
    <property type="match status" value="11"/>
</dbReference>
<dbReference type="Pfam" id="PF02010">
    <property type="entry name" value="REJ"/>
    <property type="match status" value="2"/>
</dbReference>
<dbReference type="InterPro" id="IPR046791">
    <property type="entry name" value="Polycystin_dom"/>
</dbReference>
<dbReference type="InterPro" id="IPR022409">
    <property type="entry name" value="PKD/Chitinase_dom"/>
</dbReference>
<dbReference type="InterPro" id="IPR002859">
    <property type="entry name" value="PKD/REJ-like"/>
</dbReference>
<dbReference type="GO" id="GO:0005929">
    <property type="term" value="C:cilium"/>
    <property type="evidence" value="ECO:0007669"/>
    <property type="project" value="UniProtKB-SubCell"/>
</dbReference>
<accession>A0A8C4R352</accession>
<sequence>MNVNLIKQVALDVHFFVTLSLTKSYPPFRKFHLSGNLLSCDCDLVWLHLNPTINLVNKADTTCAFPISHLNSSLMNVTFTDSMTVACANISSFNKSWIFHSSAQELGVYSQRSCNAICYSKGRRFYSLDVSRHCRCYNKQLIGPANVSELSCKPTCDLLWSDQHCGNIFPVRLEMTLKGLRPFSIHEVVTITALPWSHIVHLYEWDFGDGSPLVREQWAHHKYGLPGRYTVTLQITAGTERVKRRANVTIFLVPGVHAQLECPASGRLGQHLHFWVNVEQGNNLEAQWSFRPNAFCPAGGWIFQENGHCYWPVLKHLSWKEARAMCRQTPLADLTSIDGENEQNFLMSHLNRLSLFNFPGLTISHDFWATHIKMLPSNYHCIVVFFTAEINITVNVSDGHGQLSKTTEISVQAPIAIVNIDGPSNGVMVGKPEVFTAVVIPPSSPVMYTWNFNTSIHREVNLISHSVEYIFSSSGQYTVSVVAQNGISSGEAGISVSVCEAISGLVLDSTGPDELGTPSFLSARVQTGEPVNWTFIMDDGCVYANRSNSKVAHIYETEGNYTVTVVTVNPVSSQNTSQIVRVYELRVIGISLAECVPTKCTISLHVKTSGDAGKLVYLWDFNDGTSPVSVHGSPLIEHMFTTGGNFSGTLKVSSNYSEVFFSFLVCAEEMINYISLTPRSPVATVAVEVEFVVQVYPPASERQQYKYVWDFGTERPRSCLGSKASYSYNDSGTFMVVVSVSNNVDRKNASVLVVVQDKVEMLDLIIANCSAEQISINKSCLFMAKASGTNVTFTWDFGDGSELMQDQAIYYNFSLSGVFPINCSAANAVSSTWAILEVTVLSHLTSLKISANVVIAEVNVSVTFFAFLPTNESVSYQWAMCEGCPFLPGSAIYTHTFLLSETYAVMCLAYNAISTAKAKMNLTVAEKIAGLQLKIFILTDDRCCETGLPLTASASVVKGSNIEYIWTVFQIFSILEVLEGPEVNISLRESGSYIIAVLARNGLGEEFTNKSIEALDRIDEINLIISPDPITLGKNVTFQAKHSFGTDVVYTWQAAKHEVPIETSFPSFMHVYDMPREEVASVVASNMLGNVSDSKNVTIYEAVEGLQIVTQSFVATGNYTKLQGCVKHGSSIMWVWVIPTYPGSQLYYEKEIFHRFVTAAVYQVLLNASNPVSTQVDVFDIVVQDEVQGFQLVADKLEAEPQEEVTFVMTVAGGSSVEYTIYLSVFTIVKISGMNYTHSFSQVGIHNVLAVASNMVSSDTNTTTVKILRKIVGLEILNCCSEVLQSGTAKEFIALIAAGSNVTFCWTFKFPGHPVKVLEGSSVVFTAGTHGNLTIILNASNSLGHVQLNELVIVQQAITGASLDCNVTSPAFVGESIKFQVLLQSGSDMQYDWYFGDNSTMIAQSLPFVVHTYTAPGDYKVFVQICNALSCATKEMLLSVTLGGCRSPIVQLVAPRSSVPTALPNVFEALVDFGGCEARHHATYHWQVWKAPSCIGMNAATLWSLPVSVDVHRPQLWLPARALPIGDICLAFTSALKDTLLTQTLYLNVTVKASHLVAVIVGGMYRTLGLHEPLELDARKSYDPDVSSAKMPNLSGMEFIWTISVMGGYNIPLKTHGVNQILSRRLDKRHLIVLPFVPEVSVANVSVPSVLVECASCETLGSFVTGRSHHVTLLGTCTSCDAHYFNQPFPLNITTTSTGASGAALVVRKGVLSNGLSYIFTLTVSGLGVEPGSSSIVLPPNEPPGGGSCELHKPLSLTGSQRQESKITADIQFAIRRNITLVLTSLRASTLTDVWQTATALSAASVSLIQRLIFSLTVRCVVIAHVQTAVSTRAYTLANRLLQALMASRVLDEETLIFHVPALNAEARRVSPLSLLCAIARRNISVDSTMPGCHFSIPTAAVKTIAIEMGFPSNQSSLVQTLLFFDVNPFPSGSHVDFPITTNVASLELYRPDGFPIEVLGLSLDAAISVTLSGEWRTLRPASGTWDRTDSGQTLAPVPSSASLLHSATRPSTSTPSSVPFAVRSLLNDTTQPYYVDIKNCYADVTINVSVLVYLVLCQYYDQESLQWRTEGMVPTMGTSPYQAVCLTQHLSVFGATLFHPHGAVIIIPPARSLVVAITCAVLGILYVFSAMIAWKMDIIDVARVGLVPLCSPDGCYKYEVTVKTGWTLSAGTTAHVGICLYGQACSGPRHLVLPGAFQRNNLDIFHIASDTVIGSIWKIHIWHDNTGLHPSWFLQHVLVRDLCTNKMYFFLVNDWLSVDNSHTDGVVKKEVLAASKCELNAFRRLFPALVQHGLFAQHAWLSILERPARSRFTRLQRVSDCALLLAIPLCSSAIWYGGLTLKNDRYSCLLCLFPSLSAVADTRRKAPLPYGCIYAAHAFNLLVLVTCFFMAAFYGLAFSPTVALMWLISCAISFLTSFFALEPLKVLGIALYQALLVRPLDPYVDRGLVEEPLVVPSQDTACKVRAPLGYGLLQAKVEASKLRSLHRLLRVTHAYYLSSLFVSILPASSRLITLSSLSCILWQWLGDVLLMEIYDSPSTMQGMKIVLGTPRLRQIRSAPGELYSVTPTLDSGKVYLEIFSLIFMFCMLLCGRTRAVFVEYVQWVPAVGLHSVVTVLVEFPPVGGAVQNLHVWPFLLHRFDEPDISLVLMVGRISDVHCHDAFCYKTMFFLHQQHVPLFGESFHIEKQNITWPDKHKDCFNVPGSMSSTSSHPGNQSNELLLREVHDCTLSTFFHHEGQVNVVSGMLTLMLNHMISAATAAG</sequence>
<dbReference type="Pfam" id="PF01477">
    <property type="entry name" value="PLAT"/>
    <property type="match status" value="1"/>
</dbReference>
<evidence type="ECO:0000256" key="6">
    <source>
        <dbReference type="ARBA" id="ARBA00022737"/>
    </source>
</evidence>
<dbReference type="Gene3D" id="3.10.100.10">
    <property type="entry name" value="Mannose-Binding Protein A, subunit A"/>
    <property type="match status" value="1"/>
</dbReference>
<feature type="domain" description="PKD" evidence="13">
    <location>
        <begin position="444"/>
        <end position="505"/>
    </location>
</feature>
<dbReference type="SMART" id="SM00308">
    <property type="entry name" value="LH2"/>
    <property type="match status" value="1"/>
</dbReference>
<reference evidence="16" key="2">
    <citation type="submission" date="2025-09" db="UniProtKB">
        <authorList>
            <consortium name="Ensembl"/>
        </authorList>
    </citation>
    <scope>IDENTIFICATION</scope>
</reference>
<feature type="domain" description="PKD" evidence="13">
    <location>
        <begin position="601"/>
        <end position="655"/>
    </location>
</feature>
<evidence type="ECO:0000256" key="8">
    <source>
        <dbReference type="ARBA" id="ARBA00023069"/>
    </source>
</evidence>
<dbReference type="Pfam" id="PF00801">
    <property type="entry name" value="PKD"/>
    <property type="match status" value="10"/>
</dbReference>
<evidence type="ECO:0000256" key="11">
    <source>
        <dbReference type="PROSITE-ProRule" id="PRU00152"/>
    </source>
</evidence>
<dbReference type="Pfam" id="PF20519">
    <property type="entry name" value="Polycystin_dom"/>
    <property type="match status" value="1"/>
</dbReference>
<keyword evidence="9 12" id="KW-0472">Membrane</keyword>
<dbReference type="PROSITE" id="PS50095">
    <property type="entry name" value="PLAT"/>
    <property type="match status" value="1"/>
</dbReference>
<dbReference type="InterPro" id="IPR016187">
    <property type="entry name" value="CTDL_fold"/>
</dbReference>
<feature type="domain" description="REJ" evidence="15">
    <location>
        <begin position="1445"/>
        <end position="1586"/>
    </location>
</feature>
<dbReference type="SUPFAM" id="SSF56436">
    <property type="entry name" value="C-type lectin-like"/>
    <property type="match status" value="1"/>
</dbReference>